<organism evidence="2 3">
    <name type="scientific">Cystoisospora suis</name>
    <dbReference type="NCBI Taxonomy" id="483139"/>
    <lineage>
        <taxon>Eukaryota</taxon>
        <taxon>Sar</taxon>
        <taxon>Alveolata</taxon>
        <taxon>Apicomplexa</taxon>
        <taxon>Conoidasida</taxon>
        <taxon>Coccidia</taxon>
        <taxon>Eucoccidiorida</taxon>
        <taxon>Eimeriorina</taxon>
        <taxon>Sarcocystidae</taxon>
        <taxon>Cystoisospora</taxon>
    </lineage>
</organism>
<feature type="region of interest" description="Disordered" evidence="1">
    <location>
        <begin position="1"/>
        <end position="21"/>
    </location>
</feature>
<evidence type="ECO:0000313" key="3">
    <source>
        <dbReference type="Proteomes" id="UP000221165"/>
    </source>
</evidence>
<sequence length="211" mass="24704">MSLRDDSHWNNSSRMRSPTTKTKIAAETRHEWHHRFLFSLPGADSYSLKNRCEGDLDSMLIDHHKKNNGFFIEGEERDRADDDDDSDFLTSFLFFPPNIRLPPMLRVLRIMIGSELPGESVVGGERVGDEEFRHLFHDFLLHYQSCLRFVEVEVTHLLLREEDSRLVHLHWALAMKRTHAALVDGGFQKRACYMGATPKDFIHVYERTYQE</sequence>
<dbReference type="GeneID" id="94431409"/>
<dbReference type="EMBL" id="MIGC01004397">
    <property type="protein sequence ID" value="PHJ18117.1"/>
    <property type="molecule type" value="Genomic_DNA"/>
</dbReference>
<gene>
    <name evidence="2" type="ORF">CSUI_008059</name>
</gene>
<name>A0A2C6KKN5_9APIC</name>
<evidence type="ECO:0000313" key="2">
    <source>
        <dbReference type="EMBL" id="PHJ18117.1"/>
    </source>
</evidence>
<feature type="compositionally biased region" description="Polar residues" evidence="1">
    <location>
        <begin position="9"/>
        <end position="21"/>
    </location>
</feature>
<keyword evidence="2" id="KW-0240">DNA-directed RNA polymerase</keyword>
<dbReference type="OrthoDB" id="333244at2759"/>
<keyword evidence="3" id="KW-1185">Reference proteome</keyword>
<dbReference type="GO" id="GO:0000428">
    <property type="term" value="C:DNA-directed RNA polymerase complex"/>
    <property type="evidence" value="ECO:0007669"/>
    <property type="project" value="UniProtKB-KW"/>
</dbReference>
<dbReference type="Proteomes" id="UP000221165">
    <property type="component" value="Unassembled WGS sequence"/>
</dbReference>
<dbReference type="AlphaFoldDB" id="A0A2C6KKN5"/>
<dbReference type="RefSeq" id="XP_067919827.1">
    <property type="nucleotide sequence ID" value="XM_068068198.1"/>
</dbReference>
<dbReference type="VEuPathDB" id="ToxoDB:CSUI_008059"/>
<comment type="caution">
    <text evidence="2">The sequence shown here is derived from an EMBL/GenBank/DDBJ whole genome shotgun (WGS) entry which is preliminary data.</text>
</comment>
<proteinExistence type="predicted"/>
<evidence type="ECO:0000256" key="1">
    <source>
        <dbReference type="SAM" id="MobiDB-lite"/>
    </source>
</evidence>
<keyword evidence="2" id="KW-0804">Transcription</keyword>
<accession>A0A2C6KKN5</accession>
<reference evidence="2 3" key="1">
    <citation type="journal article" date="2017" name="Int. J. Parasitol.">
        <title>The genome of the protozoan parasite Cystoisospora suis and a reverse vaccinology approach to identify vaccine candidates.</title>
        <authorList>
            <person name="Palmieri N."/>
            <person name="Shrestha A."/>
            <person name="Ruttkowski B."/>
            <person name="Beck T."/>
            <person name="Vogl C."/>
            <person name="Tomley F."/>
            <person name="Blake D.P."/>
            <person name="Joachim A."/>
        </authorList>
    </citation>
    <scope>NUCLEOTIDE SEQUENCE [LARGE SCALE GENOMIC DNA]</scope>
    <source>
        <strain evidence="2 3">Wien I</strain>
    </source>
</reference>
<protein>
    <submittedName>
        <fullName evidence="2">Dna-directed rna polymerase ii subunit rpb1</fullName>
    </submittedName>
</protein>